<dbReference type="Proteomes" id="UP000887579">
    <property type="component" value="Unplaced"/>
</dbReference>
<accession>A0AC34G222</accession>
<evidence type="ECO:0000313" key="2">
    <source>
        <dbReference type="WBParaSite" id="ES5_v2.g23812.t1"/>
    </source>
</evidence>
<protein>
    <submittedName>
        <fullName evidence="2">VWFA domain-containing protein</fullName>
    </submittedName>
</protein>
<organism evidence="1 2">
    <name type="scientific">Panagrolaimus sp. ES5</name>
    <dbReference type="NCBI Taxonomy" id="591445"/>
    <lineage>
        <taxon>Eukaryota</taxon>
        <taxon>Metazoa</taxon>
        <taxon>Ecdysozoa</taxon>
        <taxon>Nematoda</taxon>
        <taxon>Chromadorea</taxon>
        <taxon>Rhabditida</taxon>
        <taxon>Tylenchina</taxon>
        <taxon>Panagrolaimomorpha</taxon>
        <taxon>Panagrolaimoidea</taxon>
        <taxon>Panagrolaimidae</taxon>
        <taxon>Panagrolaimus</taxon>
    </lineage>
</organism>
<sequence length="393" mass="44531">MSNITSWMAESVDDTPPSWTHGRTPRRNPGTAQLRETNKRLRTIYNEAGLNYGEDVVEKELTERFKVAINLRKANVQGVLKNIRQAKNVEICFLVDATGSMQKHINGVKDSINQIVNLLKQPNDDISLRKKSTANKLRLSMVAYRDFCDSNRFEILDFTESVANFKNFCSDVVADGGGDGPEDVFGGIDKVLNLQWTDECGTKVIFHIADAPCHGRKYHAFDDSFPEGDPNGLTEVGLFKEIVRKKIDYYFGKINSWTDNMIDVFSNVYELTGRFLNFEMPESVQDVINDVPLFRNPPKRAVVQVAPKPFAHVAERYAFYGRDVTTTSNPKSIVFKEYRTIGTGNAAARYEITNQIQTIASFFAMKYNKAFKRSVGYNYCIEFLKVQTLCIPG</sequence>
<name>A0AC34G222_9BILA</name>
<dbReference type="WBParaSite" id="ES5_v2.g23812.t1">
    <property type="protein sequence ID" value="ES5_v2.g23812.t1"/>
    <property type="gene ID" value="ES5_v2.g23812"/>
</dbReference>
<reference evidence="2" key="1">
    <citation type="submission" date="2022-11" db="UniProtKB">
        <authorList>
            <consortium name="WormBaseParasite"/>
        </authorList>
    </citation>
    <scope>IDENTIFICATION</scope>
</reference>
<proteinExistence type="predicted"/>
<evidence type="ECO:0000313" key="1">
    <source>
        <dbReference type="Proteomes" id="UP000887579"/>
    </source>
</evidence>